<dbReference type="EMBL" id="AGCM01000104">
    <property type="protein sequence ID" value="EHM53327.1"/>
    <property type="molecule type" value="Genomic_DNA"/>
</dbReference>
<dbReference type="RefSeq" id="WP_006985791.1">
    <property type="nucleotide sequence ID" value="NZ_JH417935.1"/>
</dbReference>
<gene>
    <name evidence="2" type="ORF">HMPREF9080_01791</name>
</gene>
<protein>
    <submittedName>
        <fullName evidence="2">Integrating conjugative element protein, PFL_4711 family</fullName>
    </submittedName>
</protein>
<accession>G9ZG87</accession>
<comment type="caution">
    <text evidence="2">The sequence shown here is derived from an EMBL/GenBank/DDBJ whole genome shotgun (WGS) entry which is preliminary data.</text>
</comment>
<evidence type="ECO:0000313" key="2">
    <source>
        <dbReference type="EMBL" id="EHM53327.1"/>
    </source>
</evidence>
<organism evidence="2 3">
    <name type="scientific">Cardiobacterium valvarum F0432</name>
    <dbReference type="NCBI Taxonomy" id="797473"/>
    <lineage>
        <taxon>Bacteria</taxon>
        <taxon>Pseudomonadati</taxon>
        <taxon>Pseudomonadota</taxon>
        <taxon>Gammaproteobacteria</taxon>
        <taxon>Cardiobacteriales</taxon>
        <taxon>Cardiobacteriaceae</taxon>
        <taxon>Cardiobacterium</taxon>
    </lineage>
</organism>
<feature type="signal peptide" evidence="1">
    <location>
        <begin position="1"/>
        <end position="22"/>
    </location>
</feature>
<keyword evidence="1" id="KW-0732">Signal</keyword>
<dbReference type="STRING" id="797473.HMPREF9080_01791"/>
<dbReference type="Proteomes" id="UP000004750">
    <property type="component" value="Unassembled WGS sequence"/>
</dbReference>
<dbReference type="AlphaFoldDB" id="G9ZG87"/>
<evidence type="ECO:0000256" key="1">
    <source>
        <dbReference type="SAM" id="SignalP"/>
    </source>
</evidence>
<proteinExistence type="predicted"/>
<dbReference type="HOGENOM" id="CLU_574516_0_0_6"/>
<sequence length="442" mass="50208">MTTIYKPLLLACAVAISVAAQAADKQDKKGGNNINALLDGDYRADKVPAGDAGRYYLPNAAAALDAINPSSYSTQMKINANFRAGLHNRCGDMDFYTNFKQEIDRIGQEFKRTIKEAQNGLMTSLSGALSSFTQYAIMKINPTLGELATKHLDERKELFSLQLKQCQDYERDVREGKNPLGEIGEIAVAEQWKQNIGLVTAKQKSLGEVEENIRTDAYNKGVTMADGKQYGGRNQEPVNISKVLTKAGMNLLLQRGNKDDWDSDFSTDEKSVLDNPILAEFKNPEELYKFVQEIYGSIETRLTPNVGDNDKVKSLPGKGYEPWYVKYRDEYYQGLRAYIADEMQREEFEKKFRQIIPPIEVDELRAMPPYERAVEMERRAQQYGVNRLRNNLIFAKQALKTGITAPDLQQSGMKGPSEVEFKSLYYRMQDDIREIGQRVWNY</sequence>
<feature type="chain" id="PRO_5003529841" evidence="1">
    <location>
        <begin position="23"/>
        <end position="442"/>
    </location>
</feature>
<name>G9ZG87_9GAMM</name>
<reference evidence="2 3" key="1">
    <citation type="submission" date="2011-08" db="EMBL/GenBank/DDBJ databases">
        <authorList>
            <person name="Weinstock G."/>
            <person name="Sodergren E."/>
            <person name="Clifton S."/>
            <person name="Fulton L."/>
            <person name="Fulton B."/>
            <person name="Courtney L."/>
            <person name="Fronick C."/>
            <person name="Harrison M."/>
            <person name="Strong C."/>
            <person name="Farmer C."/>
            <person name="Delahaunty K."/>
            <person name="Markovic C."/>
            <person name="Hall O."/>
            <person name="Minx P."/>
            <person name="Tomlinson C."/>
            <person name="Mitreva M."/>
            <person name="Hou S."/>
            <person name="Chen J."/>
            <person name="Wollam A."/>
            <person name="Pepin K.H."/>
            <person name="Johnson M."/>
            <person name="Bhonagiri V."/>
            <person name="Zhang X."/>
            <person name="Suruliraj S."/>
            <person name="Warren W."/>
            <person name="Chinwalla A."/>
            <person name="Mardis E.R."/>
            <person name="Wilson R.K."/>
        </authorList>
    </citation>
    <scope>NUCLEOTIDE SEQUENCE [LARGE SCALE GENOMIC DNA]</scope>
    <source>
        <strain evidence="2 3">F0432</strain>
    </source>
</reference>
<evidence type="ECO:0000313" key="3">
    <source>
        <dbReference type="Proteomes" id="UP000004750"/>
    </source>
</evidence>